<dbReference type="Pfam" id="PF07065">
    <property type="entry name" value="D123"/>
    <property type="match status" value="1"/>
</dbReference>
<protein>
    <submittedName>
        <fullName evidence="2">Uncharacterized protein</fullName>
    </submittedName>
</protein>
<keyword evidence="4" id="KW-1185">Reference proteome</keyword>
<comment type="similarity">
    <text evidence="1">Belongs to the CDC123 family.</text>
</comment>
<dbReference type="Proteomes" id="UP000663877">
    <property type="component" value="Unassembled WGS sequence"/>
</dbReference>
<sequence length="406" mass="48131">MSIQKNIFSDRSYLKQINKNFDHLIKLIQTTYKPLSLSYDVKLFEINIVSFEFLQEFNGSNQNQQIQLLANINNLHQLWQFLSLNPTSYDCLTFIDELYQLTLTFSSVKQHLALHSEDFLLTLGISYDDNIRFGCFKILALLINDAQPDSKQTIARFNRIFYDCLYDFNIYYEEIKCFTIESRIIDLTKDDINHLINGENIRVDLEKEINQTIEELGGYVFFKMHRSPKDAYENLSKEINNEWIRIWNLTEDEDPYLNFMKIQNVNQLKLLFKNSDRLRQDLNELSSNEKLILRKWISNISNEYRCFICNGKLNAISTYGSQQNSIENEKRMKDFINSKSFQDIILTIPYSHGVVDCAIDWINYNVIIIEINPFSKRSSAAKFSWIIDRDILYYYFDNYGCVNIKF</sequence>
<evidence type="ECO:0000313" key="2">
    <source>
        <dbReference type="EMBL" id="CAF1165866.1"/>
    </source>
</evidence>
<accession>A0A814TRL4</accession>
<evidence type="ECO:0000313" key="5">
    <source>
        <dbReference type="Proteomes" id="UP000663877"/>
    </source>
</evidence>
<evidence type="ECO:0000256" key="1">
    <source>
        <dbReference type="ARBA" id="ARBA00011047"/>
    </source>
</evidence>
<evidence type="ECO:0000313" key="3">
    <source>
        <dbReference type="EMBL" id="CAF1379911.1"/>
    </source>
</evidence>
<dbReference type="Proteomes" id="UP000663832">
    <property type="component" value="Unassembled WGS sequence"/>
</dbReference>
<reference evidence="2" key="1">
    <citation type="submission" date="2021-02" db="EMBL/GenBank/DDBJ databases">
        <authorList>
            <person name="Nowell W R."/>
        </authorList>
    </citation>
    <scope>NUCLEOTIDE SEQUENCE</scope>
</reference>
<proteinExistence type="inferred from homology"/>
<evidence type="ECO:0000313" key="4">
    <source>
        <dbReference type="Proteomes" id="UP000663832"/>
    </source>
</evidence>
<dbReference type="GO" id="GO:0005737">
    <property type="term" value="C:cytoplasm"/>
    <property type="evidence" value="ECO:0007669"/>
    <property type="project" value="TreeGrafter"/>
</dbReference>
<organism evidence="2 5">
    <name type="scientific">Adineta steineri</name>
    <dbReference type="NCBI Taxonomy" id="433720"/>
    <lineage>
        <taxon>Eukaryota</taxon>
        <taxon>Metazoa</taxon>
        <taxon>Spiralia</taxon>
        <taxon>Gnathifera</taxon>
        <taxon>Rotifera</taxon>
        <taxon>Eurotatoria</taxon>
        <taxon>Bdelloidea</taxon>
        <taxon>Adinetida</taxon>
        <taxon>Adinetidae</taxon>
        <taxon>Adineta</taxon>
    </lineage>
</organism>
<dbReference type="AlphaFoldDB" id="A0A814TRL4"/>
<dbReference type="EMBL" id="CAJNOI010000183">
    <property type="protein sequence ID" value="CAF1165866.1"/>
    <property type="molecule type" value="Genomic_DNA"/>
</dbReference>
<dbReference type="PANTHER" id="PTHR15323:SF6">
    <property type="entry name" value="CELL DIVISION CYCLE PROTEIN 123 HOMOLOG"/>
    <property type="match status" value="1"/>
</dbReference>
<dbReference type="PANTHER" id="PTHR15323">
    <property type="entry name" value="D123 PROTEIN"/>
    <property type="match status" value="1"/>
</dbReference>
<dbReference type="EMBL" id="CAJNOM010000347">
    <property type="protein sequence ID" value="CAF1379911.1"/>
    <property type="molecule type" value="Genomic_DNA"/>
</dbReference>
<comment type="caution">
    <text evidence="2">The sequence shown here is derived from an EMBL/GenBank/DDBJ whole genome shotgun (WGS) entry which is preliminary data.</text>
</comment>
<dbReference type="OrthoDB" id="360540at2759"/>
<name>A0A814TRL4_9BILA</name>
<dbReference type="InterPro" id="IPR009772">
    <property type="entry name" value="CDC123"/>
</dbReference>
<gene>
    <name evidence="2" type="ORF">BJG266_LOCUS24909</name>
    <name evidence="3" type="ORF">QVE165_LOCUS35600</name>
</gene>